<gene>
    <name evidence="2" type="ordered locus">EUBREC_0952</name>
</gene>
<dbReference type="Proteomes" id="UP000001477">
    <property type="component" value="Chromosome"/>
</dbReference>
<accession>C4ZFY2</accession>
<organism evidence="2 3">
    <name type="scientific">Agathobacter rectalis (strain ATCC 33656 / DSM 3377 / JCM 17463 / KCTC 5835 / VPI 0990)</name>
    <name type="common">Eubacterium rectale</name>
    <dbReference type="NCBI Taxonomy" id="515619"/>
    <lineage>
        <taxon>Bacteria</taxon>
        <taxon>Bacillati</taxon>
        <taxon>Bacillota</taxon>
        <taxon>Clostridia</taxon>
        <taxon>Lachnospirales</taxon>
        <taxon>Lachnospiraceae</taxon>
        <taxon>Agathobacter</taxon>
    </lineage>
</organism>
<feature type="transmembrane region" description="Helical" evidence="1">
    <location>
        <begin position="159"/>
        <end position="179"/>
    </location>
</feature>
<dbReference type="HOGENOM" id="CLU_1198314_0_0_9"/>
<feature type="transmembrane region" description="Helical" evidence="1">
    <location>
        <begin position="191"/>
        <end position="209"/>
    </location>
</feature>
<evidence type="ECO:0000313" key="3">
    <source>
        <dbReference type="Proteomes" id="UP000001477"/>
    </source>
</evidence>
<feature type="transmembrane region" description="Helical" evidence="1">
    <location>
        <begin position="66"/>
        <end position="85"/>
    </location>
</feature>
<dbReference type="STRING" id="515619.EUBREC_0952"/>
<dbReference type="PaxDb" id="515619-EUBREC_0952"/>
<evidence type="ECO:0000313" key="2">
    <source>
        <dbReference type="EMBL" id="ACR74716.1"/>
    </source>
</evidence>
<keyword evidence="1" id="KW-1133">Transmembrane helix</keyword>
<feature type="transmembrane region" description="Helical" evidence="1">
    <location>
        <begin position="42"/>
        <end position="60"/>
    </location>
</feature>
<proteinExistence type="predicted"/>
<reference evidence="2 3" key="1">
    <citation type="journal article" date="2009" name="Proc. Natl. Acad. Sci. U.S.A.">
        <title>Characterizing a model human gut microbiota composed of members of its two dominant bacterial phyla.</title>
        <authorList>
            <person name="Mahowald M.A."/>
            <person name="Rey F.E."/>
            <person name="Seedorf H."/>
            <person name="Turnbaugh P.J."/>
            <person name="Fulton R.S."/>
            <person name="Wollam A."/>
            <person name="Shah N."/>
            <person name="Wang C."/>
            <person name="Magrini V."/>
            <person name="Wilson R.K."/>
            <person name="Cantarel B.L."/>
            <person name="Coutinho P.M."/>
            <person name="Henrissat B."/>
            <person name="Crock L.W."/>
            <person name="Russell A."/>
            <person name="Verberkmoes N.C."/>
            <person name="Hettich R.L."/>
            <person name="Gordon J.I."/>
        </authorList>
    </citation>
    <scope>NUCLEOTIDE SEQUENCE [LARGE SCALE GENOMIC DNA]</scope>
    <source>
        <strain evidence="3">ATCC 33656 / DSM 3377 / JCM 17463 / KCTC 5835 / LMG 30912 / VPI 0990</strain>
    </source>
</reference>
<keyword evidence="1" id="KW-0472">Membrane</keyword>
<sequence length="231" mass="26192">MYLWLKIYGLYDIKKLITVEESGTVANRSDKIRGNMKKNLKILFIQLCVLAIGCFIGEAVFGLPKWLGLVTAGLMFYLVFFIIQIKGAMSNIKDEVSSDGIAGARICGVFISPILLAFILGIYVYQAANIAMTIAGVVLLILQRRKIKGFFFENRWENNFWLVYFGIAFIICGVFSVFACLDIAPCTELCGVYRAIGIIVWILVILWTLPPDTWLARFATNNYKRYEDNYD</sequence>
<feature type="transmembrane region" description="Helical" evidence="1">
    <location>
        <begin position="106"/>
        <end position="124"/>
    </location>
</feature>
<name>C4ZFY2_AGARV</name>
<dbReference type="KEGG" id="ere:EUBREC_0952"/>
<dbReference type="AlphaFoldDB" id="C4ZFY2"/>
<dbReference type="EMBL" id="CP001107">
    <property type="protein sequence ID" value="ACR74716.1"/>
    <property type="molecule type" value="Genomic_DNA"/>
</dbReference>
<keyword evidence="1" id="KW-0812">Transmembrane</keyword>
<feature type="transmembrane region" description="Helical" evidence="1">
    <location>
        <begin position="130"/>
        <end position="147"/>
    </location>
</feature>
<evidence type="ECO:0000256" key="1">
    <source>
        <dbReference type="SAM" id="Phobius"/>
    </source>
</evidence>
<protein>
    <submittedName>
        <fullName evidence="2">Uncharacterized protein</fullName>
    </submittedName>
</protein>